<dbReference type="PROSITE" id="PS50109">
    <property type="entry name" value="HIS_KIN"/>
    <property type="match status" value="1"/>
</dbReference>
<dbReference type="SMART" id="SM00304">
    <property type="entry name" value="HAMP"/>
    <property type="match status" value="1"/>
</dbReference>
<evidence type="ECO:0000256" key="4">
    <source>
        <dbReference type="ARBA" id="ARBA00022553"/>
    </source>
</evidence>
<evidence type="ECO:0000256" key="1">
    <source>
        <dbReference type="ARBA" id="ARBA00000085"/>
    </source>
</evidence>
<proteinExistence type="predicted"/>
<dbReference type="InterPro" id="IPR004358">
    <property type="entry name" value="Sig_transdc_His_kin-like_C"/>
</dbReference>
<dbReference type="CDD" id="cd00075">
    <property type="entry name" value="HATPase"/>
    <property type="match status" value="1"/>
</dbReference>
<accession>A0A5Q2MWZ3</accession>
<evidence type="ECO:0000313" key="12">
    <source>
        <dbReference type="Proteomes" id="UP000366051"/>
    </source>
</evidence>
<dbReference type="SUPFAM" id="SSF158472">
    <property type="entry name" value="HAMP domain-like"/>
    <property type="match status" value="1"/>
</dbReference>
<dbReference type="EC" id="2.7.13.3" evidence="3"/>
<evidence type="ECO:0000259" key="9">
    <source>
        <dbReference type="PROSITE" id="PS50109"/>
    </source>
</evidence>
<dbReference type="GO" id="GO:0016020">
    <property type="term" value="C:membrane"/>
    <property type="evidence" value="ECO:0007669"/>
    <property type="project" value="UniProtKB-SubCell"/>
</dbReference>
<reference evidence="12" key="1">
    <citation type="submission" date="2019-11" db="EMBL/GenBank/DDBJ databases">
        <title>Genome sequence of Heliorestis convoluta strain HH, an alkaliphilic and minimalistic phototrophic bacterium from a soda lake in Egypt.</title>
        <authorList>
            <person name="Dewey E.D."/>
            <person name="Stokes L.M."/>
            <person name="Burchell B.M."/>
            <person name="Shaffer K.N."/>
            <person name="Huntington A.M."/>
            <person name="Baker J.M."/>
            <person name="Nadendla S."/>
            <person name="Giglio M.G."/>
            <person name="Touchman J.W."/>
            <person name="Blankenship R.E."/>
            <person name="Madigan M.T."/>
            <person name="Sattley W.M."/>
        </authorList>
    </citation>
    <scope>NUCLEOTIDE SEQUENCE [LARGE SCALE GENOMIC DNA]</scope>
    <source>
        <strain evidence="12">HH</strain>
    </source>
</reference>
<comment type="subcellular location">
    <subcellularLocation>
        <location evidence="2">Membrane</location>
    </subcellularLocation>
</comment>
<dbReference type="PANTHER" id="PTHR43547:SF2">
    <property type="entry name" value="HYBRID SIGNAL TRANSDUCTION HISTIDINE KINASE C"/>
    <property type="match status" value="1"/>
</dbReference>
<dbReference type="Pfam" id="PF02518">
    <property type="entry name" value="HATPase_c"/>
    <property type="match status" value="1"/>
</dbReference>
<dbReference type="InterPro" id="IPR036890">
    <property type="entry name" value="HATPase_C_sf"/>
</dbReference>
<evidence type="ECO:0000256" key="7">
    <source>
        <dbReference type="ARBA" id="ARBA00023012"/>
    </source>
</evidence>
<dbReference type="CDD" id="cd00082">
    <property type="entry name" value="HisKA"/>
    <property type="match status" value="1"/>
</dbReference>
<dbReference type="Gene3D" id="1.10.287.130">
    <property type="match status" value="1"/>
</dbReference>
<dbReference type="SUPFAM" id="SSF55874">
    <property type="entry name" value="ATPase domain of HSP90 chaperone/DNA topoisomerase II/histidine kinase"/>
    <property type="match status" value="1"/>
</dbReference>
<evidence type="ECO:0000256" key="6">
    <source>
        <dbReference type="ARBA" id="ARBA00022777"/>
    </source>
</evidence>
<dbReference type="PANTHER" id="PTHR43547">
    <property type="entry name" value="TWO-COMPONENT HISTIDINE KINASE"/>
    <property type="match status" value="1"/>
</dbReference>
<dbReference type="Gene3D" id="3.30.565.10">
    <property type="entry name" value="Histidine kinase-like ATPase, C-terminal domain"/>
    <property type="match status" value="1"/>
</dbReference>
<evidence type="ECO:0000256" key="8">
    <source>
        <dbReference type="SAM" id="Phobius"/>
    </source>
</evidence>
<keyword evidence="7" id="KW-0902">Two-component regulatory system</keyword>
<dbReference type="Pfam" id="PF00672">
    <property type="entry name" value="HAMP"/>
    <property type="match status" value="1"/>
</dbReference>
<keyword evidence="8" id="KW-0812">Transmembrane</keyword>
<dbReference type="Gene3D" id="6.10.340.10">
    <property type="match status" value="1"/>
</dbReference>
<dbReference type="InterPro" id="IPR003594">
    <property type="entry name" value="HATPase_dom"/>
</dbReference>
<dbReference type="EMBL" id="CP045875">
    <property type="protein sequence ID" value="QGG46261.1"/>
    <property type="molecule type" value="Genomic_DNA"/>
</dbReference>
<evidence type="ECO:0000313" key="11">
    <source>
        <dbReference type="EMBL" id="QGG46261.1"/>
    </source>
</evidence>
<dbReference type="GO" id="GO:0000155">
    <property type="term" value="F:phosphorelay sensor kinase activity"/>
    <property type="evidence" value="ECO:0007669"/>
    <property type="project" value="InterPro"/>
</dbReference>
<dbReference type="SUPFAM" id="SSF47384">
    <property type="entry name" value="Homodimeric domain of signal transducing histidine kinase"/>
    <property type="match status" value="1"/>
</dbReference>
<dbReference type="OrthoDB" id="9813151at2"/>
<gene>
    <name evidence="11" type="ORF">FTV88_0082</name>
</gene>
<dbReference type="AlphaFoldDB" id="A0A5Q2MWZ3"/>
<name>A0A5Q2MWZ3_9FIRM</name>
<dbReference type="Pfam" id="PF00512">
    <property type="entry name" value="HisKA"/>
    <property type="match status" value="1"/>
</dbReference>
<dbReference type="SMART" id="SM00388">
    <property type="entry name" value="HisKA"/>
    <property type="match status" value="1"/>
</dbReference>
<dbReference type="InterPro" id="IPR003660">
    <property type="entry name" value="HAMP_dom"/>
</dbReference>
<feature type="transmembrane region" description="Helical" evidence="8">
    <location>
        <begin position="7"/>
        <end position="25"/>
    </location>
</feature>
<keyword evidence="5" id="KW-0808">Transferase</keyword>
<feature type="domain" description="Histidine kinase" evidence="9">
    <location>
        <begin position="241"/>
        <end position="503"/>
    </location>
</feature>
<evidence type="ECO:0000256" key="5">
    <source>
        <dbReference type="ARBA" id="ARBA00022679"/>
    </source>
</evidence>
<keyword evidence="8" id="KW-1133">Transmembrane helix</keyword>
<dbReference type="KEGG" id="hcv:FTV88_0082"/>
<feature type="transmembrane region" description="Helical" evidence="8">
    <location>
        <begin position="157"/>
        <end position="180"/>
    </location>
</feature>
<dbReference type="Proteomes" id="UP000366051">
    <property type="component" value="Chromosome"/>
</dbReference>
<keyword evidence="6" id="KW-0418">Kinase</keyword>
<dbReference type="RefSeq" id="WP_153723869.1">
    <property type="nucleotide sequence ID" value="NZ_CP045875.1"/>
</dbReference>
<dbReference type="InterPro" id="IPR003661">
    <property type="entry name" value="HisK_dim/P_dom"/>
</dbReference>
<dbReference type="SMART" id="SM00387">
    <property type="entry name" value="HATPase_c"/>
    <property type="match status" value="1"/>
</dbReference>
<evidence type="ECO:0000256" key="3">
    <source>
        <dbReference type="ARBA" id="ARBA00012438"/>
    </source>
</evidence>
<keyword evidence="12" id="KW-1185">Reference proteome</keyword>
<dbReference type="InterPro" id="IPR036097">
    <property type="entry name" value="HisK_dim/P_sf"/>
</dbReference>
<evidence type="ECO:0000259" key="10">
    <source>
        <dbReference type="PROSITE" id="PS50885"/>
    </source>
</evidence>
<dbReference type="InterPro" id="IPR005467">
    <property type="entry name" value="His_kinase_dom"/>
</dbReference>
<evidence type="ECO:0000256" key="2">
    <source>
        <dbReference type="ARBA" id="ARBA00004370"/>
    </source>
</evidence>
<keyword evidence="4" id="KW-0597">Phosphoprotein</keyword>
<comment type="catalytic activity">
    <reaction evidence="1">
        <text>ATP + protein L-histidine = ADP + protein N-phospho-L-histidine.</text>
        <dbReference type="EC" id="2.7.13.3"/>
    </reaction>
</comment>
<dbReference type="PRINTS" id="PR00344">
    <property type="entry name" value="BCTRLSENSOR"/>
</dbReference>
<organism evidence="11 12">
    <name type="scientific">Heliorestis convoluta</name>
    <dbReference type="NCBI Taxonomy" id="356322"/>
    <lineage>
        <taxon>Bacteria</taxon>
        <taxon>Bacillati</taxon>
        <taxon>Bacillota</taxon>
        <taxon>Clostridia</taxon>
        <taxon>Eubacteriales</taxon>
        <taxon>Heliobacteriaceae</taxon>
        <taxon>Heliorestis</taxon>
    </lineage>
</organism>
<keyword evidence="8" id="KW-0472">Membrane</keyword>
<protein>
    <recommendedName>
        <fullName evidence="3">histidine kinase</fullName>
        <ecNumber evidence="3">2.7.13.3</ecNumber>
    </recommendedName>
</protein>
<dbReference type="PROSITE" id="PS50885">
    <property type="entry name" value="HAMP"/>
    <property type="match status" value="1"/>
</dbReference>
<sequence length="510" mass="58191">MKLRTKILLSTFLIIFSLAVVYIFLSIQATNAVFDRYEKHVQHHIDDHMIQVLAQYYVFNNESWQGVERQFMPVQIRDRDRMSTNNRRPAMVLFDEKEEPIAAWPRGSHTRWSELDFNTFGIKKTIEVNQKVVGTLWLPSPNIINFEGIKTHIFSTMLVSFLLSILISSIIAFGISYLLASRLTRPLHQLAKATEKIKKRRFDVRLPITSKDELGTVMSAFNEMNKELQRGEQVRKNMVADVAHELRTPLTVMQGQLESIQQGLIAPTVENILPIHDEVIRMNRLIDDLRQLSLAESGNLPLRRIDTDMQGLVRRILEIFSIELEARKLHGELNVYGEIPILSVDPDRITQVIVNILSNAMEYSPLDGKIRIIMREISLSMDEGDKELDELIYSWTYNSAEDQGIDHVVPEKPLLRWPEKQAKKQKGLLLTIVDEGPGIALEHLPHVFDRFYRCDSSRGRKKGGTGLGLAIAKEFVLAHGGMITVQSGKKKGSCFAVFLPAQKEEKSGQS</sequence>
<dbReference type="CDD" id="cd06225">
    <property type="entry name" value="HAMP"/>
    <property type="match status" value="1"/>
</dbReference>
<feature type="domain" description="HAMP" evidence="10">
    <location>
        <begin position="181"/>
        <end position="233"/>
    </location>
</feature>